<evidence type="ECO:0000313" key="4">
    <source>
        <dbReference type="Proteomes" id="UP000092256"/>
    </source>
</evidence>
<dbReference type="InterPro" id="IPR050249">
    <property type="entry name" value="Pseudomonas-type_ThrB"/>
</dbReference>
<name>A0A1A6XRG2_STEMA</name>
<dbReference type="GO" id="GO:0009088">
    <property type="term" value="P:threonine biosynthetic process"/>
    <property type="evidence" value="ECO:0007669"/>
    <property type="project" value="TreeGrafter"/>
</dbReference>
<dbReference type="InterPro" id="IPR002575">
    <property type="entry name" value="Aminoglycoside_PTrfase"/>
</dbReference>
<dbReference type="Pfam" id="PF01636">
    <property type="entry name" value="APH"/>
    <property type="match status" value="1"/>
</dbReference>
<keyword evidence="3" id="KW-0808">Transferase</keyword>
<protein>
    <submittedName>
        <fullName evidence="3">Aminoglycoside phosphotransferase</fullName>
    </submittedName>
</protein>
<comment type="caution">
    <text evidence="3">The sequence shown here is derived from an EMBL/GenBank/DDBJ whole genome shotgun (WGS) entry which is preliminary data.</text>
</comment>
<dbReference type="AlphaFoldDB" id="A0A1A6XRG2"/>
<dbReference type="Gene3D" id="3.90.1200.10">
    <property type="match status" value="1"/>
</dbReference>
<organism evidence="3 4">
    <name type="scientific">Stenotrophomonas maltophilia</name>
    <name type="common">Pseudomonas maltophilia</name>
    <name type="synonym">Xanthomonas maltophilia</name>
    <dbReference type="NCBI Taxonomy" id="40324"/>
    <lineage>
        <taxon>Bacteria</taxon>
        <taxon>Pseudomonadati</taxon>
        <taxon>Pseudomonadota</taxon>
        <taxon>Gammaproteobacteria</taxon>
        <taxon>Lysobacterales</taxon>
        <taxon>Lysobacteraceae</taxon>
        <taxon>Stenotrophomonas</taxon>
        <taxon>Stenotrophomonas maltophilia group</taxon>
    </lineage>
</organism>
<proteinExistence type="inferred from homology"/>
<evidence type="ECO:0000313" key="3">
    <source>
        <dbReference type="EMBL" id="OBU66122.1"/>
    </source>
</evidence>
<dbReference type="PANTHER" id="PTHR21064">
    <property type="entry name" value="AMINOGLYCOSIDE PHOSPHOTRANSFERASE DOMAIN-CONTAINING PROTEIN-RELATED"/>
    <property type="match status" value="1"/>
</dbReference>
<dbReference type="GO" id="GO:0004413">
    <property type="term" value="F:homoserine kinase activity"/>
    <property type="evidence" value="ECO:0007669"/>
    <property type="project" value="TreeGrafter"/>
</dbReference>
<dbReference type="Proteomes" id="UP000092256">
    <property type="component" value="Unassembled WGS sequence"/>
</dbReference>
<dbReference type="InterPro" id="IPR011009">
    <property type="entry name" value="Kinase-like_dom_sf"/>
</dbReference>
<accession>A0A1A6XRG2</accession>
<sequence length="374" mass="41083">MTSSPHRVQGLNNDEVAADWPPVGPQDIAWLRQHYPQLDGHGQPHWHSPRPLSAAAITGGTHGPVFIKRHHHSVRSAACLEEEHRFIAHLATAGLPVVQVLAAADGRTALEHGPWTFELHAVGTGDDLYRDAVSWTPLTDVAQAREAGRMLARLHQAAASYDAPQRSTHVLVARDDLIRADDPIAAIKADLPKRPGLARYLARIPWEAQLQRDVLPWHAGLAARLRGEPRLWAHNDWHASNLLWQAGQVSTVLDFGLASPTSAVFDLATAIERNAVAWLELERGMEAVHIDTALALLDGYRRVLPLPAARVHLMADLLPMVHFDFALSEVEYFEGITGSTANADVAWQPFMLGHPAWFRRAPGQALLQALHAAA</sequence>
<dbReference type="EMBL" id="LYVJ01000009">
    <property type="protein sequence ID" value="OBU66122.1"/>
    <property type="molecule type" value="Genomic_DNA"/>
</dbReference>
<dbReference type="RefSeq" id="WP_065199790.1">
    <property type="nucleotide sequence ID" value="NZ_LYVJ01000009.1"/>
</dbReference>
<evidence type="ECO:0000259" key="2">
    <source>
        <dbReference type="Pfam" id="PF01636"/>
    </source>
</evidence>
<dbReference type="SUPFAM" id="SSF56112">
    <property type="entry name" value="Protein kinase-like (PK-like)"/>
    <property type="match status" value="1"/>
</dbReference>
<gene>
    <name evidence="3" type="ORF">A9K58_13420</name>
</gene>
<evidence type="ECO:0000256" key="1">
    <source>
        <dbReference type="ARBA" id="ARBA00038240"/>
    </source>
</evidence>
<comment type="similarity">
    <text evidence="1">Belongs to the pseudomonas-type ThrB family.</text>
</comment>
<dbReference type="PANTHER" id="PTHR21064:SF6">
    <property type="entry name" value="AMINOGLYCOSIDE PHOSPHOTRANSFERASE DOMAIN-CONTAINING PROTEIN"/>
    <property type="match status" value="1"/>
</dbReference>
<dbReference type="OrthoDB" id="3266537at2"/>
<reference evidence="3 4" key="1">
    <citation type="submission" date="2016-05" db="EMBL/GenBank/DDBJ databases">
        <title>Draft Genome Sequences of Stenotrophomonas maltophilia Strains Sm32COP, Sm41DVV, Sm46PAILV, SmF3, SmF22, SmSOFb1 and SmCVFa1, Isolated from Different Manures, in France.</title>
        <authorList>
            <person name="Nazaret S."/>
            <person name="Bodilis J."/>
        </authorList>
    </citation>
    <scope>NUCLEOTIDE SEQUENCE [LARGE SCALE GENOMIC DNA]</scope>
    <source>
        <strain evidence="3 4">Sm46PAILV</strain>
    </source>
</reference>
<feature type="domain" description="Aminoglycoside phosphotransferase" evidence="2">
    <location>
        <begin position="59"/>
        <end position="277"/>
    </location>
</feature>